<dbReference type="Proteomes" id="UP000622860">
    <property type="component" value="Unassembled WGS sequence"/>
</dbReference>
<evidence type="ECO:0000256" key="1">
    <source>
        <dbReference type="ARBA" id="ARBA00006817"/>
    </source>
</evidence>
<dbReference type="AlphaFoldDB" id="A0A917HI42"/>
<gene>
    <name evidence="3" type="ORF">GCM10011398_25710</name>
</gene>
<reference evidence="3" key="1">
    <citation type="journal article" date="2014" name="Int. J. Syst. Evol. Microbiol.">
        <title>Complete genome sequence of Corynebacterium casei LMG S-19264T (=DSM 44701T), isolated from a smear-ripened cheese.</title>
        <authorList>
            <consortium name="US DOE Joint Genome Institute (JGI-PGF)"/>
            <person name="Walter F."/>
            <person name="Albersmeier A."/>
            <person name="Kalinowski J."/>
            <person name="Ruckert C."/>
        </authorList>
    </citation>
    <scope>NUCLEOTIDE SEQUENCE</scope>
    <source>
        <strain evidence="3">CGMCC 1.12754</strain>
    </source>
</reference>
<evidence type="ECO:0000313" key="3">
    <source>
        <dbReference type="EMBL" id="GGG79251.1"/>
    </source>
</evidence>
<reference evidence="3" key="2">
    <citation type="submission" date="2020-09" db="EMBL/GenBank/DDBJ databases">
        <authorList>
            <person name="Sun Q."/>
            <person name="Zhou Y."/>
        </authorList>
    </citation>
    <scope>NUCLEOTIDE SEQUENCE</scope>
    <source>
        <strain evidence="3">CGMCC 1.12754</strain>
    </source>
</reference>
<dbReference type="SUPFAM" id="SSF55961">
    <property type="entry name" value="Bet v1-like"/>
    <property type="match status" value="1"/>
</dbReference>
<dbReference type="InterPro" id="IPR013538">
    <property type="entry name" value="ASHA1/2-like_C"/>
</dbReference>
<dbReference type="InterPro" id="IPR023393">
    <property type="entry name" value="START-like_dom_sf"/>
</dbReference>
<dbReference type="Gene3D" id="3.30.530.20">
    <property type="match status" value="1"/>
</dbReference>
<accession>A0A917HI42</accession>
<sequence>MDVPKWQYGKCENNPEVGGYFIFVDHRDGEDIQHIGHYLELEHPNRIKFTWATVDDLPDADDVTVEIPPLENGSEVTLTHEVDPRWAEYIPQTRNAWIAMLEAMHKVLHN</sequence>
<dbReference type="Pfam" id="PF08327">
    <property type="entry name" value="AHSA1"/>
    <property type="match status" value="1"/>
</dbReference>
<comment type="caution">
    <text evidence="3">The sequence shown here is derived from an EMBL/GenBank/DDBJ whole genome shotgun (WGS) entry which is preliminary data.</text>
</comment>
<dbReference type="RefSeq" id="WP_188455773.1">
    <property type="nucleotide sequence ID" value="NZ_BMFR01000010.1"/>
</dbReference>
<dbReference type="EMBL" id="BMFR01000010">
    <property type="protein sequence ID" value="GGG79251.1"/>
    <property type="molecule type" value="Genomic_DNA"/>
</dbReference>
<keyword evidence="4" id="KW-1185">Reference proteome</keyword>
<name>A0A917HI42_9BACI</name>
<dbReference type="CDD" id="cd07814">
    <property type="entry name" value="SRPBCC_CalC_Aha1-like"/>
    <property type="match status" value="1"/>
</dbReference>
<organism evidence="3 4">
    <name type="scientific">Virgibacillus oceani</name>
    <dbReference type="NCBI Taxonomy" id="1479511"/>
    <lineage>
        <taxon>Bacteria</taxon>
        <taxon>Bacillati</taxon>
        <taxon>Bacillota</taxon>
        <taxon>Bacilli</taxon>
        <taxon>Bacillales</taxon>
        <taxon>Bacillaceae</taxon>
        <taxon>Virgibacillus</taxon>
    </lineage>
</organism>
<comment type="similarity">
    <text evidence="1">Belongs to the AHA1 family.</text>
</comment>
<feature type="domain" description="Activator of Hsp90 ATPase homologue 1/2-like C-terminal" evidence="2">
    <location>
        <begin position="3"/>
        <end position="108"/>
    </location>
</feature>
<proteinExistence type="inferred from homology"/>
<protein>
    <recommendedName>
        <fullName evidence="2">Activator of Hsp90 ATPase homologue 1/2-like C-terminal domain-containing protein</fullName>
    </recommendedName>
</protein>
<evidence type="ECO:0000259" key="2">
    <source>
        <dbReference type="Pfam" id="PF08327"/>
    </source>
</evidence>
<evidence type="ECO:0000313" key="4">
    <source>
        <dbReference type="Proteomes" id="UP000622860"/>
    </source>
</evidence>